<organism evidence="3 4">
    <name type="scientific">Ditylenchus dipsaci</name>
    <dbReference type="NCBI Taxonomy" id="166011"/>
    <lineage>
        <taxon>Eukaryota</taxon>
        <taxon>Metazoa</taxon>
        <taxon>Ecdysozoa</taxon>
        <taxon>Nematoda</taxon>
        <taxon>Chromadorea</taxon>
        <taxon>Rhabditida</taxon>
        <taxon>Tylenchina</taxon>
        <taxon>Tylenchomorpha</taxon>
        <taxon>Sphaerularioidea</taxon>
        <taxon>Anguinidae</taxon>
        <taxon>Anguininae</taxon>
        <taxon>Ditylenchus</taxon>
    </lineage>
</organism>
<evidence type="ECO:0000313" key="3">
    <source>
        <dbReference type="Proteomes" id="UP000887574"/>
    </source>
</evidence>
<dbReference type="Proteomes" id="UP000887574">
    <property type="component" value="Unplaced"/>
</dbReference>
<evidence type="ECO:0000313" key="5">
    <source>
        <dbReference type="WBParaSite" id="jg6324.2"/>
    </source>
</evidence>
<proteinExistence type="predicted"/>
<dbReference type="PROSITE" id="PS50053">
    <property type="entry name" value="UBIQUITIN_2"/>
    <property type="match status" value="1"/>
</dbReference>
<sequence>MTKHFRLLFLLTIFHLKPVLSQVVIGTNPAGAGLNVPGLSSGIGLGTGVSGNSLDRNLLNSNRGLGYNPSGLNNGRNFGRDQTVPVPVPVPVNYGNTGFNSGVSSGTIPITIQPEDPSNLSIPLQVEPSISVLRLKQLVQQQRSYPVEQQRLLFNGRELQNNEVISNLGINSGAVLTLRNQIIE</sequence>
<accession>A0A915EIR2</accession>
<name>A0A915EIR2_9BILA</name>
<dbReference type="AlphaFoldDB" id="A0A915EIR2"/>
<feature type="domain" description="Ubiquitin-like" evidence="2">
    <location>
        <begin position="108"/>
        <end position="178"/>
    </location>
</feature>
<dbReference type="WBParaSite" id="jg6324.2">
    <property type="protein sequence ID" value="jg6324.2"/>
    <property type="gene ID" value="jg6324"/>
</dbReference>
<dbReference type="CDD" id="cd17039">
    <property type="entry name" value="Ubl_ubiquitin_like"/>
    <property type="match status" value="1"/>
</dbReference>
<feature type="signal peptide" evidence="1">
    <location>
        <begin position="1"/>
        <end position="21"/>
    </location>
</feature>
<feature type="chain" id="PRO_5041109762" evidence="1">
    <location>
        <begin position="22"/>
        <end position="184"/>
    </location>
</feature>
<keyword evidence="3" id="KW-1185">Reference proteome</keyword>
<dbReference type="WBParaSite" id="jg6324.1">
    <property type="protein sequence ID" value="jg6324.1"/>
    <property type="gene ID" value="jg6324"/>
</dbReference>
<evidence type="ECO:0000313" key="4">
    <source>
        <dbReference type="WBParaSite" id="jg6324.1"/>
    </source>
</evidence>
<reference evidence="4 5" key="1">
    <citation type="submission" date="2022-11" db="UniProtKB">
        <authorList>
            <consortium name="WormBaseParasite"/>
        </authorList>
    </citation>
    <scope>IDENTIFICATION</scope>
</reference>
<dbReference type="Pfam" id="PF00240">
    <property type="entry name" value="ubiquitin"/>
    <property type="match status" value="1"/>
</dbReference>
<evidence type="ECO:0000259" key="2">
    <source>
        <dbReference type="PROSITE" id="PS50053"/>
    </source>
</evidence>
<protein>
    <submittedName>
        <fullName evidence="4 5">Ubiquitin-like domain-containing protein</fullName>
    </submittedName>
</protein>
<evidence type="ECO:0000256" key="1">
    <source>
        <dbReference type="SAM" id="SignalP"/>
    </source>
</evidence>
<dbReference type="InterPro" id="IPR029071">
    <property type="entry name" value="Ubiquitin-like_domsf"/>
</dbReference>
<dbReference type="Gene3D" id="3.10.20.90">
    <property type="entry name" value="Phosphatidylinositol 3-kinase Catalytic Subunit, Chain A, domain 1"/>
    <property type="match status" value="1"/>
</dbReference>
<dbReference type="SMART" id="SM00213">
    <property type="entry name" value="UBQ"/>
    <property type="match status" value="1"/>
</dbReference>
<dbReference type="InterPro" id="IPR000626">
    <property type="entry name" value="Ubiquitin-like_dom"/>
</dbReference>
<keyword evidence="1" id="KW-0732">Signal</keyword>
<dbReference type="SUPFAM" id="SSF54236">
    <property type="entry name" value="Ubiquitin-like"/>
    <property type="match status" value="1"/>
</dbReference>